<protein>
    <recommendedName>
        <fullName evidence="5">Sec-independent protein translocase protein TatC</fullName>
    </recommendedName>
</protein>
<keyword evidence="5" id="KW-0811">Translocation</keyword>
<feature type="transmembrane region" description="Helical" evidence="5">
    <location>
        <begin position="190"/>
        <end position="208"/>
    </location>
</feature>
<dbReference type="AlphaFoldDB" id="A0A0K2GAB9"/>
<evidence type="ECO:0000256" key="5">
    <source>
        <dbReference type="HAMAP-Rule" id="MF_00902"/>
    </source>
</evidence>
<feature type="transmembrane region" description="Helical" evidence="5">
    <location>
        <begin position="103"/>
        <end position="135"/>
    </location>
</feature>
<comment type="caution">
    <text evidence="5">Lacks conserved residue(s) required for the propagation of feature annotation.</text>
</comment>
<comment type="similarity">
    <text evidence="5">Belongs to the TatC family.</text>
</comment>
<proteinExistence type="inferred from homology"/>
<dbReference type="EMBL" id="CP011801">
    <property type="protein sequence ID" value="ALA57898.1"/>
    <property type="molecule type" value="Genomic_DNA"/>
</dbReference>
<reference evidence="6 7" key="1">
    <citation type="journal article" date="2015" name="Proc. Natl. Acad. Sci. U.S.A.">
        <title>Expanded metabolic versatility of ubiquitous nitrite-oxidizing bacteria from the genus Nitrospira.</title>
        <authorList>
            <person name="Koch H."/>
            <person name="Lucker S."/>
            <person name="Albertsen M."/>
            <person name="Kitzinger K."/>
            <person name="Herbold C."/>
            <person name="Spieck E."/>
            <person name="Nielsen P.H."/>
            <person name="Wagner M."/>
            <person name="Daims H."/>
        </authorList>
    </citation>
    <scope>NUCLEOTIDE SEQUENCE [LARGE SCALE GENOMIC DNA]</scope>
    <source>
        <strain evidence="6 7">NSP M-1</strain>
    </source>
</reference>
<dbReference type="Pfam" id="PF00902">
    <property type="entry name" value="TatC"/>
    <property type="match status" value="1"/>
</dbReference>
<dbReference type="GO" id="GO:0033281">
    <property type="term" value="C:TAT protein transport complex"/>
    <property type="evidence" value="ECO:0007669"/>
    <property type="project" value="UniProtKB-UniRule"/>
</dbReference>
<evidence type="ECO:0000256" key="1">
    <source>
        <dbReference type="ARBA" id="ARBA00004141"/>
    </source>
</evidence>
<dbReference type="PANTHER" id="PTHR30371:SF0">
    <property type="entry name" value="SEC-INDEPENDENT PROTEIN TRANSLOCASE PROTEIN TATC, CHLOROPLASTIC-RELATED"/>
    <property type="match status" value="1"/>
</dbReference>
<keyword evidence="4 5" id="KW-0472">Membrane</keyword>
<dbReference type="InterPro" id="IPR002033">
    <property type="entry name" value="TatC"/>
</dbReference>
<dbReference type="GO" id="GO:0065002">
    <property type="term" value="P:intracellular protein transmembrane transport"/>
    <property type="evidence" value="ECO:0007669"/>
    <property type="project" value="TreeGrafter"/>
</dbReference>
<evidence type="ECO:0000313" key="6">
    <source>
        <dbReference type="EMBL" id="ALA57898.1"/>
    </source>
</evidence>
<keyword evidence="5" id="KW-1003">Cell membrane</keyword>
<keyword evidence="2 5" id="KW-0812">Transmembrane</keyword>
<organism evidence="6 7">
    <name type="scientific">Nitrospira moscoviensis</name>
    <dbReference type="NCBI Taxonomy" id="42253"/>
    <lineage>
        <taxon>Bacteria</taxon>
        <taxon>Pseudomonadati</taxon>
        <taxon>Nitrospirota</taxon>
        <taxon>Nitrospiria</taxon>
        <taxon>Nitrospirales</taxon>
        <taxon>Nitrospiraceae</taxon>
        <taxon>Nitrospira</taxon>
    </lineage>
</organism>
<feature type="transmembrane region" description="Helical" evidence="5">
    <location>
        <begin position="155"/>
        <end position="178"/>
    </location>
</feature>
<gene>
    <name evidence="5 6" type="primary">tatC</name>
    <name evidence="6" type="ORF">NITMOv2_1471</name>
</gene>
<evidence type="ECO:0000256" key="2">
    <source>
        <dbReference type="ARBA" id="ARBA00022692"/>
    </source>
</evidence>
<name>A0A0K2GAB9_NITMO</name>
<dbReference type="GO" id="GO:0043953">
    <property type="term" value="P:protein transport by the Tat complex"/>
    <property type="evidence" value="ECO:0007669"/>
    <property type="project" value="UniProtKB-UniRule"/>
</dbReference>
<dbReference type="PATRIC" id="fig|42253.5.peg.1441"/>
<dbReference type="NCBIfam" id="TIGR00945">
    <property type="entry name" value="tatC"/>
    <property type="match status" value="1"/>
</dbReference>
<keyword evidence="5" id="KW-0813">Transport</keyword>
<evidence type="ECO:0000256" key="3">
    <source>
        <dbReference type="ARBA" id="ARBA00022989"/>
    </source>
</evidence>
<dbReference type="PANTHER" id="PTHR30371">
    <property type="entry name" value="SEC-INDEPENDENT PROTEIN TRANSLOCASE PROTEIN TATC"/>
    <property type="match status" value="1"/>
</dbReference>
<dbReference type="HAMAP" id="MF_00902">
    <property type="entry name" value="TatC"/>
    <property type="match status" value="1"/>
</dbReference>
<comment type="subcellular location">
    <subcellularLocation>
        <location evidence="5">Cell membrane</location>
        <topology evidence="5">Multi-pass membrane protein</topology>
    </subcellularLocation>
    <subcellularLocation>
        <location evidence="1">Membrane</location>
        <topology evidence="1">Multi-pass membrane protein</topology>
    </subcellularLocation>
</comment>
<dbReference type="Proteomes" id="UP000069205">
    <property type="component" value="Chromosome"/>
</dbReference>
<sequence length="258" mass="28219">MAQIINPLAAHIRTVKRRLIIIGATILAALVVAFSFSADMVAWLNRPFPNQLVFYGPTEALFASIKVSFLAAVILSLPVIFYQCWKFVEPALLPKEQQWAIPLFLLAGGLFALGLVFCNLVILPLVIDFFVSFGLDRDITPQLGVGTYIDFNVKFLLIFGCAFELPLAMTLLAVAGVVTGRVFARYRKHAVLLCLIVSAIVTPDATLFTMLLMAVPMMVLYEIGILGARLFGREKDGGGMDLPLDPDLPMGTAGTRVR</sequence>
<feature type="transmembrane region" description="Helical" evidence="5">
    <location>
        <begin position="20"/>
        <end position="43"/>
    </location>
</feature>
<dbReference type="GO" id="GO:0009977">
    <property type="term" value="F:proton motive force dependent protein transmembrane transporter activity"/>
    <property type="evidence" value="ECO:0007669"/>
    <property type="project" value="TreeGrafter"/>
</dbReference>
<comment type="subunit">
    <text evidence="5">Forms a complex with TatA.</text>
</comment>
<evidence type="ECO:0000256" key="4">
    <source>
        <dbReference type="ARBA" id="ARBA00023136"/>
    </source>
</evidence>
<accession>A0A0K2GAB9</accession>
<dbReference type="RefSeq" id="WP_053379139.1">
    <property type="nucleotide sequence ID" value="NZ_CP011801.1"/>
</dbReference>
<feature type="transmembrane region" description="Helical" evidence="5">
    <location>
        <begin position="63"/>
        <end position="82"/>
    </location>
</feature>
<dbReference type="STRING" id="42253.NITMOv2_1471"/>
<dbReference type="KEGG" id="nmv:NITMOv2_1471"/>
<dbReference type="OrthoDB" id="9777044at2"/>
<keyword evidence="7" id="KW-1185">Reference proteome</keyword>
<dbReference type="PRINTS" id="PR01840">
    <property type="entry name" value="TATCFAMILY"/>
</dbReference>
<keyword evidence="3 5" id="KW-1133">Transmembrane helix</keyword>
<evidence type="ECO:0000313" key="7">
    <source>
        <dbReference type="Proteomes" id="UP000069205"/>
    </source>
</evidence>
<comment type="function">
    <text evidence="5">Part of the twin-arginine translocation (Tat) system that transports large folded proteins containing a characteristic twin-arginine motif in their signal peptide across membranes.</text>
</comment>
<keyword evidence="5" id="KW-0653">Protein transport</keyword>